<accession>A0AAP9YGD5</accession>
<dbReference type="SUPFAM" id="SSF46689">
    <property type="entry name" value="Homeodomain-like"/>
    <property type="match status" value="1"/>
</dbReference>
<dbReference type="EMBL" id="CP066310">
    <property type="protein sequence ID" value="QQE88819.1"/>
    <property type="molecule type" value="Genomic_DNA"/>
</dbReference>
<gene>
    <name evidence="2" type="ORF">GKQ51_00025</name>
</gene>
<evidence type="ECO:0000256" key="1">
    <source>
        <dbReference type="SAM" id="MobiDB-lite"/>
    </source>
</evidence>
<feature type="region of interest" description="Disordered" evidence="1">
    <location>
        <begin position="239"/>
        <end position="262"/>
    </location>
</feature>
<dbReference type="Pfam" id="PF13384">
    <property type="entry name" value="HTH_23"/>
    <property type="match status" value="1"/>
</dbReference>
<organism evidence="2 3">
    <name type="scientific">Azotobacter chroococcum</name>
    <dbReference type="NCBI Taxonomy" id="353"/>
    <lineage>
        <taxon>Bacteria</taxon>
        <taxon>Pseudomonadati</taxon>
        <taxon>Pseudomonadota</taxon>
        <taxon>Gammaproteobacteria</taxon>
        <taxon>Pseudomonadales</taxon>
        <taxon>Pseudomonadaceae</taxon>
        <taxon>Azotobacter</taxon>
    </lineage>
</organism>
<feature type="compositionally biased region" description="Low complexity" evidence="1">
    <location>
        <begin position="240"/>
        <end position="255"/>
    </location>
</feature>
<name>A0AAP9YGD5_9GAMM</name>
<reference evidence="2 3" key="1">
    <citation type="submission" date="2020-12" db="EMBL/GenBank/DDBJ databases">
        <title>Genomic Analysis and Response surface optimization of nitrogen-fixing conditions for A. chroococcum strain HR1, Isolation from rhizosphere soil.</title>
        <authorList>
            <person name="Li J."/>
            <person name="Yang H."/>
            <person name="Liu H."/>
            <person name="Wang C."/>
            <person name="Tian Y."/>
            <person name="Lu X.Y."/>
        </authorList>
    </citation>
    <scope>NUCLEOTIDE SEQUENCE [LARGE SCALE GENOMIC DNA]</scope>
    <source>
        <strain evidence="2 3">HR1</strain>
    </source>
</reference>
<evidence type="ECO:0000313" key="3">
    <source>
        <dbReference type="Proteomes" id="UP000596192"/>
    </source>
</evidence>
<dbReference type="InterPro" id="IPR036388">
    <property type="entry name" value="WH-like_DNA-bd_sf"/>
</dbReference>
<dbReference type="InterPro" id="IPR009057">
    <property type="entry name" value="Homeodomain-like_sf"/>
</dbReference>
<proteinExistence type="predicted"/>
<sequence length="262" mass="28057">MKAPLFVRPLSTQERQALQAGLRAREAFTLRRCQILLASANGKTATEIAALFGCATQTVRNTLRAFAAEGLSCLTEKSHRPKRVRPLLAGTQAERLRSLLHRSPRDFGKPTRLWTLSLAAEVAFEQGLTERQLSHESIRQALIRLGVGWKRAKTWITSPDPHYARKKKATRLADRTGHNAPGLGAGFSGRGLVESFCAPVPEGLERGSGPAPAAVVGGSAGCRTQGAELLWPAARRHGADAAAFRQGPPGQPGDRGLPGVGL</sequence>
<protein>
    <submittedName>
        <fullName evidence="2">Helix-turn-helix domain-containing protein</fullName>
    </submittedName>
</protein>
<dbReference type="AlphaFoldDB" id="A0AAP9YGD5"/>
<dbReference type="Gene3D" id="1.10.10.10">
    <property type="entry name" value="Winged helix-like DNA-binding domain superfamily/Winged helix DNA-binding domain"/>
    <property type="match status" value="1"/>
</dbReference>
<evidence type="ECO:0000313" key="2">
    <source>
        <dbReference type="EMBL" id="QQE88819.1"/>
    </source>
</evidence>
<dbReference type="Proteomes" id="UP000596192">
    <property type="component" value="Chromosome"/>
</dbReference>